<dbReference type="InterPro" id="IPR052982">
    <property type="entry name" value="SRP1/TIP1-like"/>
</dbReference>
<evidence type="ECO:0000259" key="4">
    <source>
        <dbReference type="Pfam" id="PF10342"/>
    </source>
</evidence>
<keyword evidence="1 3" id="KW-0732">Signal</keyword>
<dbReference type="InParanoid" id="A0A1Y1Y065"/>
<dbReference type="EMBL" id="MCFE01000347">
    <property type="protein sequence ID" value="ORX91014.1"/>
    <property type="molecule type" value="Genomic_DNA"/>
</dbReference>
<gene>
    <name evidence="5" type="ORF">K493DRAFT_304407</name>
</gene>
<name>A0A1Y1Y065_9FUNG</name>
<feature type="chain" id="PRO_5013118790" description="Yeast cell wall synthesis Kre9/Knh1-like N-terminal domain-containing protein" evidence="3">
    <location>
        <begin position="22"/>
        <end position="226"/>
    </location>
</feature>
<proteinExistence type="predicted"/>
<accession>A0A1Y1Y065</accession>
<feature type="signal peptide" evidence="3">
    <location>
        <begin position="1"/>
        <end position="21"/>
    </location>
</feature>
<comment type="caution">
    <text evidence="5">The sequence shown here is derived from an EMBL/GenBank/DDBJ whole genome shotgun (WGS) entry which is preliminary data.</text>
</comment>
<feature type="region of interest" description="Disordered" evidence="2">
    <location>
        <begin position="120"/>
        <end position="152"/>
    </location>
</feature>
<evidence type="ECO:0000256" key="3">
    <source>
        <dbReference type="SAM" id="SignalP"/>
    </source>
</evidence>
<sequence>MNKTGRTFLWYLWLTVLGARAEFSITSPIGASWEIGTPNIISWQEIDGPLSPPAIDLHLMQGSPSSLQLIANIATAVDTKSGQYVWVIPETIKPEANYAIQASEGKLVKYSPFFEITGQQTSQTMEEIDESSEPSLSSPSDPEFPSASLATVPTSTWESAQTKMNSSNLNKLNISGAIIPSKTTALGANSTKAPQATSKSVAVSCPNNNWVFLTIAASSLGYVLLV</sequence>
<protein>
    <recommendedName>
        <fullName evidence="4">Yeast cell wall synthesis Kre9/Knh1-like N-terminal domain-containing protein</fullName>
    </recommendedName>
</protein>
<dbReference type="PANTHER" id="PTHR40633">
    <property type="entry name" value="MATRIX PROTEIN, PUTATIVE (AFU_ORTHOLOGUE AFUA_8G05410)-RELATED"/>
    <property type="match status" value="1"/>
</dbReference>
<keyword evidence="6" id="KW-1185">Reference proteome</keyword>
<dbReference type="AlphaFoldDB" id="A0A1Y1Y065"/>
<evidence type="ECO:0000313" key="6">
    <source>
        <dbReference type="Proteomes" id="UP000193498"/>
    </source>
</evidence>
<dbReference type="PANTHER" id="PTHR40633:SF1">
    <property type="entry name" value="GPI ANCHORED SERINE-THREONINE RICH PROTEIN (AFU_ORTHOLOGUE AFUA_1G03630)"/>
    <property type="match status" value="1"/>
</dbReference>
<feature type="domain" description="Yeast cell wall synthesis Kre9/Knh1-like N-terminal" evidence="4">
    <location>
        <begin position="30"/>
        <end position="116"/>
    </location>
</feature>
<evidence type="ECO:0000313" key="5">
    <source>
        <dbReference type="EMBL" id="ORX91014.1"/>
    </source>
</evidence>
<evidence type="ECO:0000256" key="1">
    <source>
        <dbReference type="ARBA" id="ARBA00022729"/>
    </source>
</evidence>
<organism evidence="5 6">
    <name type="scientific">Basidiobolus meristosporus CBS 931.73</name>
    <dbReference type="NCBI Taxonomy" id="1314790"/>
    <lineage>
        <taxon>Eukaryota</taxon>
        <taxon>Fungi</taxon>
        <taxon>Fungi incertae sedis</taxon>
        <taxon>Zoopagomycota</taxon>
        <taxon>Entomophthoromycotina</taxon>
        <taxon>Basidiobolomycetes</taxon>
        <taxon>Basidiobolales</taxon>
        <taxon>Basidiobolaceae</taxon>
        <taxon>Basidiobolus</taxon>
    </lineage>
</organism>
<dbReference type="Proteomes" id="UP000193498">
    <property type="component" value="Unassembled WGS sequence"/>
</dbReference>
<dbReference type="InterPro" id="IPR018466">
    <property type="entry name" value="Kre9/Knh1-like_N"/>
</dbReference>
<evidence type="ECO:0000256" key="2">
    <source>
        <dbReference type="SAM" id="MobiDB-lite"/>
    </source>
</evidence>
<feature type="compositionally biased region" description="Low complexity" evidence="2">
    <location>
        <begin position="133"/>
        <end position="146"/>
    </location>
</feature>
<reference evidence="5 6" key="1">
    <citation type="submission" date="2016-07" db="EMBL/GenBank/DDBJ databases">
        <title>Pervasive Adenine N6-methylation of Active Genes in Fungi.</title>
        <authorList>
            <consortium name="DOE Joint Genome Institute"/>
            <person name="Mondo S.J."/>
            <person name="Dannebaum R.O."/>
            <person name="Kuo R.C."/>
            <person name="Labutti K."/>
            <person name="Haridas S."/>
            <person name="Kuo A."/>
            <person name="Salamov A."/>
            <person name="Ahrendt S.R."/>
            <person name="Lipzen A."/>
            <person name="Sullivan W."/>
            <person name="Andreopoulos W.B."/>
            <person name="Clum A."/>
            <person name="Lindquist E."/>
            <person name="Daum C."/>
            <person name="Ramamoorthy G.K."/>
            <person name="Gryganskyi A."/>
            <person name="Culley D."/>
            <person name="Magnuson J.K."/>
            <person name="James T.Y."/>
            <person name="O'Malley M.A."/>
            <person name="Stajich J.E."/>
            <person name="Spatafora J.W."/>
            <person name="Visel A."/>
            <person name="Grigoriev I.V."/>
        </authorList>
    </citation>
    <scope>NUCLEOTIDE SEQUENCE [LARGE SCALE GENOMIC DNA]</scope>
    <source>
        <strain evidence="5 6">CBS 931.73</strain>
    </source>
</reference>
<dbReference type="Pfam" id="PF10342">
    <property type="entry name" value="Kre9_KNH"/>
    <property type="match status" value="1"/>
</dbReference>